<dbReference type="GO" id="GO:0003677">
    <property type="term" value="F:DNA binding"/>
    <property type="evidence" value="ECO:0007669"/>
    <property type="project" value="UniProtKB-KW"/>
</dbReference>
<name>A0AAW7JKT2_9BACT</name>
<dbReference type="Pfam" id="PF04237">
    <property type="entry name" value="YjbR"/>
    <property type="match status" value="1"/>
</dbReference>
<dbReference type="Proteomes" id="UP001168478">
    <property type="component" value="Unassembled WGS sequence"/>
</dbReference>
<keyword evidence="3" id="KW-1185">Reference proteome</keyword>
<dbReference type="Proteomes" id="UP001167831">
    <property type="component" value="Unassembled WGS sequence"/>
</dbReference>
<accession>A0AAW7JKT2</accession>
<dbReference type="SUPFAM" id="SSF142906">
    <property type="entry name" value="YjbR-like"/>
    <property type="match status" value="1"/>
</dbReference>
<organism evidence="2 4">
    <name type="scientific">Leyella lascolaii</name>
    <dbReference type="NCBI Taxonomy" id="1776379"/>
    <lineage>
        <taxon>Bacteria</taxon>
        <taxon>Pseudomonadati</taxon>
        <taxon>Bacteroidota</taxon>
        <taxon>Bacteroidia</taxon>
        <taxon>Bacteroidales</taxon>
        <taxon>Prevotellaceae</taxon>
        <taxon>Leyella</taxon>
    </lineage>
</organism>
<gene>
    <name evidence="1" type="ORF">QVN81_06575</name>
    <name evidence="2" type="ORF">QVN84_09990</name>
</gene>
<dbReference type="InterPro" id="IPR058532">
    <property type="entry name" value="YjbR/MT2646/Rv2570-like"/>
</dbReference>
<evidence type="ECO:0000313" key="1">
    <source>
        <dbReference type="EMBL" id="MDN0022688.1"/>
    </source>
</evidence>
<sequence length="121" mass="14061">MNIEDYREYSLSLGTDVEEKLPFQKFKNGEGVLVFYVHGHMFSFFDCNDFSVISLKCQPERIEDLKAKYECIGNPYNESPKHWVGINPITAPDDLLKELTRNSYEIVKAKYKKNDGQTDNI</sequence>
<keyword evidence="2" id="KW-0238">DNA-binding</keyword>
<dbReference type="InterPro" id="IPR038056">
    <property type="entry name" value="YjbR-like_sf"/>
</dbReference>
<dbReference type="RefSeq" id="WP_289825184.1">
    <property type="nucleotide sequence ID" value="NZ_JAUEIE010000005.1"/>
</dbReference>
<reference evidence="2" key="2">
    <citation type="submission" date="2023-08" db="EMBL/GenBank/DDBJ databases">
        <title>Identification and characterization of horizontal gene transfer across gut microbiota members of farm animals based on homology search.</title>
        <authorList>
            <person name="Schwarzerova J."/>
            <person name="Nykrynova M."/>
            <person name="Jureckova K."/>
            <person name="Cejkova D."/>
            <person name="Rychlik I."/>
        </authorList>
    </citation>
    <scope>NUCLEOTIDE SEQUENCE</scope>
    <source>
        <strain evidence="2">ET15</strain>
        <strain evidence="1">ET37</strain>
    </source>
</reference>
<dbReference type="EMBL" id="JAUEIF010000009">
    <property type="protein sequence ID" value="MDN0025844.1"/>
    <property type="molecule type" value="Genomic_DNA"/>
</dbReference>
<proteinExistence type="predicted"/>
<evidence type="ECO:0000313" key="3">
    <source>
        <dbReference type="Proteomes" id="UP001167831"/>
    </source>
</evidence>
<reference evidence="2" key="1">
    <citation type="submission" date="2023-06" db="EMBL/GenBank/DDBJ databases">
        <authorList>
            <person name="Zeman M."/>
            <person name="Kubasova T."/>
            <person name="Jahodarova E."/>
            <person name="Nykrynova M."/>
            <person name="Rychlik I."/>
        </authorList>
    </citation>
    <scope>NUCLEOTIDE SEQUENCE</scope>
    <source>
        <strain evidence="2">ET15</strain>
        <strain evidence="1">ET37</strain>
    </source>
</reference>
<dbReference type="Gene3D" id="3.90.1150.30">
    <property type="match status" value="1"/>
</dbReference>
<evidence type="ECO:0000313" key="4">
    <source>
        <dbReference type="Proteomes" id="UP001168478"/>
    </source>
</evidence>
<dbReference type="EMBL" id="JAUEIE010000005">
    <property type="protein sequence ID" value="MDN0022688.1"/>
    <property type="molecule type" value="Genomic_DNA"/>
</dbReference>
<evidence type="ECO:0000313" key="2">
    <source>
        <dbReference type="EMBL" id="MDN0025844.1"/>
    </source>
</evidence>
<comment type="caution">
    <text evidence="2">The sequence shown here is derived from an EMBL/GenBank/DDBJ whole genome shotgun (WGS) entry which is preliminary data.</text>
</comment>
<protein>
    <submittedName>
        <fullName evidence="2">MmcQ/YjbR family DNA-binding protein</fullName>
    </submittedName>
</protein>
<dbReference type="AlphaFoldDB" id="A0AAW7JKT2"/>